<dbReference type="Proteomes" id="UP000035762">
    <property type="component" value="Unassembled WGS sequence"/>
</dbReference>
<proteinExistence type="predicted"/>
<dbReference type="InterPro" id="IPR002477">
    <property type="entry name" value="Peptidoglycan-bd-like"/>
</dbReference>
<evidence type="ECO:0000313" key="3">
    <source>
        <dbReference type="EMBL" id="CEG08154.1"/>
    </source>
</evidence>
<dbReference type="STRING" id="1035.BN961_01568"/>
<evidence type="ECO:0000259" key="2">
    <source>
        <dbReference type="Pfam" id="PF13406"/>
    </source>
</evidence>
<comment type="caution">
    <text evidence="3">The sequence shown here is derived from an EMBL/GenBank/DDBJ whole genome shotgun (WGS) entry which is preliminary data.</text>
</comment>
<dbReference type="InterPro" id="IPR036366">
    <property type="entry name" value="PGBDSf"/>
</dbReference>
<evidence type="ECO:0000259" key="1">
    <source>
        <dbReference type="Pfam" id="PF01471"/>
    </source>
</evidence>
<dbReference type="GO" id="GO:0009253">
    <property type="term" value="P:peptidoglycan catabolic process"/>
    <property type="evidence" value="ECO:0007669"/>
    <property type="project" value="TreeGrafter"/>
</dbReference>
<dbReference type="Gene3D" id="1.10.530.10">
    <property type="match status" value="1"/>
</dbReference>
<protein>
    <submittedName>
        <fullName evidence="3">Membrane-bound lytic murein transglycosylase B</fullName>
    </submittedName>
</protein>
<organism evidence="3 4">
    <name type="scientific">Afipia felis</name>
    <name type="common">Cat scratch disease bacillus</name>
    <dbReference type="NCBI Taxonomy" id="1035"/>
    <lineage>
        <taxon>Bacteria</taxon>
        <taxon>Pseudomonadati</taxon>
        <taxon>Pseudomonadota</taxon>
        <taxon>Alphaproteobacteria</taxon>
        <taxon>Hyphomicrobiales</taxon>
        <taxon>Nitrobacteraceae</taxon>
        <taxon>Afipia</taxon>
    </lineage>
</organism>
<feature type="domain" description="Transglycosylase SLT" evidence="2">
    <location>
        <begin position="3"/>
        <end position="181"/>
    </location>
</feature>
<dbReference type="Gene3D" id="1.10.101.10">
    <property type="entry name" value="PGBD-like superfamily/PGBD"/>
    <property type="match status" value="1"/>
</dbReference>
<name>A0A090MR81_AFIFE</name>
<reference evidence="3 4" key="1">
    <citation type="journal article" date="2014" name="Genome Announc.">
        <title>Genome Sequence of Afipia felis Strain 76713, Isolated in Hospital Water Using an Amoeba Co-Culture Procedure.</title>
        <authorList>
            <person name="Benamar S."/>
            <person name="La Scola B."/>
            <person name="Croce O."/>
        </authorList>
    </citation>
    <scope>NUCLEOTIDE SEQUENCE [LARGE SCALE GENOMIC DNA]</scope>
    <source>
        <strain evidence="3 4">76713</strain>
    </source>
</reference>
<dbReference type="SUPFAM" id="SSF53955">
    <property type="entry name" value="Lysozyme-like"/>
    <property type="match status" value="1"/>
</dbReference>
<dbReference type="PANTHER" id="PTHR30163:SF8">
    <property type="entry name" value="LYTIC MUREIN TRANSGLYCOSYLASE"/>
    <property type="match status" value="1"/>
</dbReference>
<dbReference type="InterPro" id="IPR036365">
    <property type="entry name" value="PGBD-like_sf"/>
</dbReference>
<dbReference type="Pfam" id="PF13406">
    <property type="entry name" value="SLT_2"/>
    <property type="match status" value="1"/>
</dbReference>
<dbReference type="AlphaFoldDB" id="A0A090MR81"/>
<dbReference type="InterPro" id="IPR043426">
    <property type="entry name" value="MltB-like"/>
</dbReference>
<accession>A0A090MR81</accession>
<gene>
    <name evidence="3" type="primary">mltB_3</name>
    <name evidence="3" type="ORF">BN961_01568</name>
</gene>
<dbReference type="Gene3D" id="1.10.8.350">
    <property type="entry name" value="Bacterial muramidase"/>
    <property type="match status" value="1"/>
</dbReference>
<sequence>MRPVFPSLAALAWRAPRRKAYWETELINALRIVERGWSTPEEMRGSWAGAMGHTQWMPEVWLNVGFDYDGDGRVSPFGKPDDALGSTARYLVNRGKYHRNEHWGYEVVGSSRAKGNLSYAQWVAAGVKRADGKPFPRPHDMAKLWTPVDGGPSFLIGPNFFAVRSYNPSMNYALAIVHLGDRILSEPAFRHPFPGSERALTLAEIQEVQTRLTRAGFNTGGTDGRVGNDTMKAVKDFQTKVGLPADGYAGLTVLARLRSM</sequence>
<dbReference type="Pfam" id="PF01471">
    <property type="entry name" value="PG_binding_1"/>
    <property type="match status" value="1"/>
</dbReference>
<dbReference type="InterPro" id="IPR031304">
    <property type="entry name" value="SLT_2"/>
</dbReference>
<feature type="domain" description="Peptidoglycan binding-like" evidence="1">
    <location>
        <begin position="203"/>
        <end position="257"/>
    </location>
</feature>
<dbReference type="InterPro" id="IPR023346">
    <property type="entry name" value="Lysozyme-like_dom_sf"/>
</dbReference>
<dbReference type="PANTHER" id="PTHR30163">
    <property type="entry name" value="MEMBRANE-BOUND LYTIC MUREIN TRANSGLYCOSYLASE B"/>
    <property type="match status" value="1"/>
</dbReference>
<dbReference type="GO" id="GO:0008933">
    <property type="term" value="F:peptidoglycan lytic transglycosylase activity"/>
    <property type="evidence" value="ECO:0007669"/>
    <property type="project" value="TreeGrafter"/>
</dbReference>
<keyword evidence="4" id="KW-1185">Reference proteome</keyword>
<dbReference type="EMBL" id="CCAZ020000001">
    <property type="protein sequence ID" value="CEG08154.1"/>
    <property type="molecule type" value="Genomic_DNA"/>
</dbReference>
<dbReference type="SUPFAM" id="SSF47090">
    <property type="entry name" value="PGBD-like"/>
    <property type="match status" value="1"/>
</dbReference>
<evidence type="ECO:0000313" key="4">
    <source>
        <dbReference type="Proteomes" id="UP000035762"/>
    </source>
</evidence>